<protein>
    <submittedName>
        <fullName evidence="4">PepSY domain-containing protein</fullName>
    </submittedName>
</protein>
<dbReference type="Pfam" id="PF03413">
    <property type="entry name" value="PepSY"/>
    <property type="match status" value="1"/>
</dbReference>
<dbReference type="InterPro" id="IPR025711">
    <property type="entry name" value="PepSY"/>
</dbReference>
<sequence length="467" mass="49125">MSVTPELADPLAETAPTRPARRASGFAALLLRLHFYAGVLVAPFLVVAAVTGLLYTVTPQLDAALYGDKLTVAEAGSTALPLADQIAAARAAHPDGTLAAVQPGTGDQTTRVVFSQPGLGENQHTVYVDPYTGDVQGQLTTWWGSTPVTTWLDDLHRNLHLGDLGRHYSELAASWLWVLALGGIVLWWRRRRSVRGMLTPDLAAKKGVRRTRGWHAATGAWLAVGLLILSATGLTWSRYAGASFTTALDTLDAHRPALDVPGAAASAGGHHGAGGDTPTTVDPAEADTVLRVARDNGLTGPVELTLPESGGQAWTVAGVDNTWPVGLDRVAVDPAAATVVARSDFADWPLLAQLSKLGVQAHMGVLFGPANQILLAALAVGLLCVIVWGYRMWWQRRPTRGDRRAPVGAAPARGGWLGLPGWAIMAGVPVVFALGWAMPLLGVPLLAFLVVDVVAGAVSRRRAGAPR</sequence>
<dbReference type="PANTHER" id="PTHR34219:SF1">
    <property type="entry name" value="PEPSY DOMAIN-CONTAINING PROTEIN"/>
    <property type="match status" value="1"/>
</dbReference>
<evidence type="ECO:0000256" key="2">
    <source>
        <dbReference type="SAM" id="Phobius"/>
    </source>
</evidence>
<feature type="transmembrane region" description="Helical" evidence="2">
    <location>
        <begin position="373"/>
        <end position="393"/>
    </location>
</feature>
<organism evidence="4 5">
    <name type="scientific">Actinoplanes aureus</name>
    <dbReference type="NCBI Taxonomy" id="2792083"/>
    <lineage>
        <taxon>Bacteria</taxon>
        <taxon>Bacillati</taxon>
        <taxon>Actinomycetota</taxon>
        <taxon>Actinomycetes</taxon>
        <taxon>Micromonosporales</taxon>
        <taxon>Micromonosporaceae</taxon>
        <taxon>Actinoplanes</taxon>
    </lineage>
</organism>
<keyword evidence="5" id="KW-1185">Reference proteome</keyword>
<keyword evidence="2" id="KW-0472">Membrane</keyword>
<dbReference type="Proteomes" id="UP000598146">
    <property type="component" value="Unassembled WGS sequence"/>
</dbReference>
<feature type="domain" description="PepSY" evidence="3">
    <location>
        <begin position="80"/>
        <end position="138"/>
    </location>
</feature>
<proteinExistence type="predicted"/>
<accession>A0A931CJA4</accession>
<gene>
    <name evidence="4" type="ORF">I4J89_37775</name>
</gene>
<dbReference type="RefSeq" id="WP_196418978.1">
    <property type="nucleotide sequence ID" value="NZ_JADQTO010000025.1"/>
</dbReference>
<dbReference type="EMBL" id="JADQTO010000025">
    <property type="protein sequence ID" value="MBG0567213.1"/>
    <property type="molecule type" value="Genomic_DNA"/>
</dbReference>
<reference evidence="4" key="1">
    <citation type="submission" date="2020-11" db="EMBL/GenBank/DDBJ databases">
        <title>Isolation and identification of active actinomycetes.</title>
        <authorList>
            <person name="Sun X."/>
        </authorList>
    </citation>
    <scope>NUCLEOTIDE SEQUENCE</scope>
    <source>
        <strain evidence="4">NEAU-A11</strain>
    </source>
</reference>
<feature type="transmembrane region" description="Helical" evidence="2">
    <location>
        <begin position="440"/>
        <end position="458"/>
    </location>
</feature>
<keyword evidence="2" id="KW-0812">Transmembrane</keyword>
<comment type="caution">
    <text evidence="4">The sequence shown here is derived from an EMBL/GenBank/DDBJ whole genome shotgun (WGS) entry which is preliminary data.</text>
</comment>
<name>A0A931CJA4_9ACTN</name>
<feature type="transmembrane region" description="Helical" evidence="2">
    <location>
        <begin position="171"/>
        <end position="188"/>
    </location>
</feature>
<evidence type="ECO:0000313" key="4">
    <source>
        <dbReference type="EMBL" id="MBG0567213.1"/>
    </source>
</evidence>
<dbReference type="Pfam" id="PF03929">
    <property type="entry name" value="PepSY_TM"/>
    <property type="match status" value="1"/>
</dbReference>
<feature type="transmembrane region" description="Helical" evidence="2">
    <location>
        <begin position="414"/>
        <end position="434"/>
    </location>
</feature>
<dbReference type="AlphaFoldDB" id="A0A931CJA4"/>
<dbReference type="PANTHER" id="PTHR34219">
    <property type="entry name" value="IRON-REGULATED INNER MEMBRANE PROTEIN-RELATED"/>
    <property type="match status" value="1"/>
</dbReference>
<evidence type="ECO:0000259" key="3">
    <source>
        <dbReference type="Pfam" id="PF03413"/>
    </source>
</evidence>
<feature type="transmembrane region" description="Helical" evidence="2">
    <location>
        <begin position="214"/>
        <end position="236"/>
    </location>
</feature>
<feature type="transmembrane region" description="Helical" evidence="2">
    <location>
        <begin position="29"/>
        <end position="55"/>
    </location>
</feature>
<keyword evidence="2" id="KW-1133">Transmembrane helix</keyword>
<evidence type="ECO:0000256" key="1">
    <source>
        <dbReference type="SAM" id="MobiDB-lite"/>
    </source>
</evidence>
<dbReference type="InterPro" id="IPR005625">
    <property type="entry name" value="PepSY-ass_TM"/>
</dbReference>
<evidence type="ECO:0000313" key="5">
    <source>
        <dbReference type="Proteomes" id="UP000598146"/>
    </source>
</evidence>
<feature type="region of interest" description="Disordered" evidence="1">
    <location>
        <begin position="262"/>
        <end position="281"/>
    </location>
</feature>